<dbReference type="EMBL" id="FNIV01000010">
    <property type="protein sequence ID" value="SDO72069.1"/>
    <property type="molecule type" value="Genomic_DNA"/>
</dbReference>
<dbReference type="RefSeq" id="WP_281187383.1">
    <property type="nucleotide sequence ID" value="NZ_FNIV01000010.1"/>
</dbReference>
<dbReference type="STRING" id="419597.SAMN04487957_110119"/>
<evidence type="ECO:0000313" key="2">
    <source>
        <dbReference type="EMBL" id="SDO72069.1"/>
    </source>
</evidence>
<dbReference type="AlphaFoldDB" id="A0A1H0LUZ4"/>
<accession>A0A1H0LUZ4</accession>
<protein>
    <submittedName>
        <fullName evidence="2">Uncharacterized protein</fullName>
    </submittedName>
</protein>
<evidence type="ECO:0000256" key="1">
    <source>
        <dbReference type="SAM" id="MobiDB-lite"/>
    </source>
</evidence>
<keyword evidence="3" id="KW-1185">Reference proteome</keyword>
<gene>
    <name evidence="2" type="ORF">SAMN04487957_110119</name>
</gene>
<evidence type="ECO:0000313" key="3">
    <source>
        <dbReference type="Proteomes" id="UP000199075"/>
    </source>
</evidence>
<reference evidence="3" key="1">
    <citation type="submission" date="2016-10" db="EMBL/GenBank/DDBJ databases">
        <authorList>
            <person name="Varghese N."/>
            <person name="Submissions S."/>
        </authorList>
    </citation>
    <scope>NUCLEOTIDE SEQUENCE [LARGE SCALE GENOMIC DNA]</scope>
    <source>
        <strain evidence="3">CGMCC 1.6444</strain>
    </source>
</reference>
<organism evidence="2 3">
    <name type="scientific">Halomonas shengliensis</name>
    <dbReference type="NCBI Taxonomy" id="419597"/>
    <lineage>
        <taxon>Bacteria</taxon>
        <taxon>Pseudomonadati</taxon>
        <taxon>Pseudomonadota</taxon>
        <taxon>Gammaproteobacteria</taxon>
        <taxon>Oceanospirillales</taxon>
        <taxon>Halomonadaceae</taxon>
        <taxon>Halomonas</taxon>
    </lineage>
</organism>
<sequence length="42" mass="4808">MSLPRRKKVPTLAQIKRNPPPGAKGYRRPDEKGKRKPGQGRR</sequence>
<name>A0A1H0LUZ4_9GAMM</name>
<feature type="region of interest" description="Disordered" evidence="1">
    <location>
        <begin position="1"/>
        <end position="42"/>
    </location>
</feature>
<dbReference type="Proteomes" id="UP000199075">
    <property type="component" value="Unassembled WGS sequence"/>
</dbReference>
<proteinExistence type="predicted"/>